<dbReference type="AlphaFoldDB" id="A0A182T096"/>
<evidence type="ECO:0000256" key="8">
    <source>
        <dbReference type="ARBA" id="ARBA00022888"/>
    </source>
</evidence>
<keyword evidence="14" id="KW-1185">Reference proteome</keyword>
<dbReference type="GO" id="GO:0070981">
    <property type="term" value="P:L-asparagine biosynthetic process"/>
    <property type="evidence" value="ECO:0007669"/>
    <property type="project" value="UniProtKB-UniPathway"/>
</dbReference>
<reference evidence="13" key="2">
    <citation type="submission" date="2020-05" db="UniProtKB">
        <authorList>
            <consortium name="EnsemblMetazoa"/>
        </authorList>
    </citation>
    <scope>IDENTIFICATION</scope>
    <source>
        <strain evidence="13">maculatus3</strain>
    </source>
</reference>
<dbReference type="InterPro" id="IPR033738">
    <property type="entry name" value="AsnB_N"/>
</dbReference>
<reference evidence="14" key="1">
    <citation type="submission" date="2013-09" db="EMBL/GenBank/DDBJ databases">
        <title>The Genome Sequence of Anopheles maculatus species B.</title>
        <authorList>
            <consortium name="The Broad Institute Genomics Platform"/>
            <person name="Neafsey D.E."/>
            <person name="Besansky N."/>
            <person name="Howell P."/>
            <person name="Walton C."/>
            <person name="Young S.K."/>
            <person name="Zeng Q."/>
            <person name="Gargeya S."/>
            <person name="Fitzgerald M."/>
            <person name="Haas B."/>
            <person name="Abouelleil A."/>
            <person name="Allen A.W."/>
            <person name="Alvarado L."/>
            <person name="Arachchi H.M."/>
            <person name="Berlin A.M."/>
            <person name="Chapman S.B."/>
            <person name="Gainer-Dewar J."/>
            <person name="Goldberg J."/>
            <person name="Griggs A."/>
            <person name="Gujja S."/>
            <person name="Hansen M."/>
            <person name="Howarth C."/>
            <person name="Imamovic A."/>
            <person name="Ireland A."/>
            <person name="Larimer J."/>
            <person name="McCowan C."/>
            <person name="Murphy C."/>
            <person name="Pearson M."/>
            <person name="Poon T.W."/>
            <person name="Priest M."/>
            <person name="Roberts A."/>
            <person name="Saif S."/>
            <person name="Shea T."/>
            <person name="Sisk P."/>
            <person name="Sykes S."/>
            <person name="Wortman J."/>
            <person name="Nusbaum C."/>
            <person name="Birren B."/>
        </authorList>
    </citation>
    <scope>NUCLEOTIDE SEQUENCE [LARGE SCALE GENOMIC DNA]</scope>
    <source>
        <strain evidence="14">maculatus3</strain>
    </source>
</reference>
<proteinExistence type="predicted"/>
<keyword evidence="8" id="KW-0061">Asparagine biosynthesis</keyword>
<dbReference type="InterPro" id="IPR014729">
    <property type="entry name" value="Rossmann-like_a/b/a_fold"/>
</dbReference>
<evidence type="ECO:0000256" key="10">
    <source>
        <dbReference type="ARBA" id="ARBA00030234"/>
    </source>
</evidence>
<dbReference type="CDD" id="cd01991">
    <property type="entry name" value="Asn_synthase_B_C"/>
    <property type="match status" value="1"/>
</dbReference>
<dbReference type="SUPFAM" id="SSF56235">
    <property type="entry name" value="N-terminal nucleophile aminohydrolases (Ntn hydrolases)"/>
    <property type="match status" value="1"/>
</dbReference>
<sequence length="353" mass="39245">NDKEGYVLVQERLSVIGLKTGRQPFASTDGTTYLVANGEIYNFAHMVSLIHAANGNELYKPRSDCDVLVAFYELFGADRLLQIVRGMFAFVLYDCNTHQLLVARDPVGIVPLYYGWDQAESLWIASELKCLVECCREVVVFPPGHAYYGTRDCVVPTPYFNAHWMTEIPSACVDLEQLKNKLEAAVESHLQCEVPLGALLSGGLDSSLIASIATRILRRNTNNPNYRLKTYSIGLEGGGPDLQYAQTVANHIGSDHMEICFTISEGLDLIRDAVYYAETYDVTTIRCIVPVLLLARAIRSDGIRVVLSGEGADELFGGYLYFHRAPNVAEFHRETVRRVLGLHLSDCLRANKG</sequence>
<feature type="domain" description="Glutamine amidotransferase type-2" evidence="12">
    <location>
        <begin position="1"/>
        <end position="152"/>
    </location>
</feature>
<dbReference type="GO" id="GO:0005524">
    <property type="term" value="F:ATP binding"/>
    <property type="evidence" value="ECO:0007669"/>
    <property type="project" value="UniProtKB-KW"/>
</dbReference>
<keyword evidence="9" id="KW-0315">Glutamine amidotransferase</keyword>
<dbReference type="PANTHER" id="PTHR11772">
    <property type="entry name" value="ASPARAGINE SYNTHETASE"/>
    <property type="match status" value="1"/>
</dbReference>
<dbReference type="InterPro" id="IPR006426">
    <property type="entry name" value="Asn_synth_AEB"/>
</dbReference>
<dbReference type="UniPathway" id="UPA00134">
    <property type="reaction ID" value="UER00195"/>
</dbReference>
<evidence type="ECO:0000256" key="6">
    <source>
        <dbReference type="ARBA" id="ARBA00022741"/>
    </source>
</evidence>
<dbReference type="InterPro" id="IPR050795">
    <property type="entry name" value="Asn_Synthetase"/>
</dbReference>
<dbReference type="SUPFAM" id="SSF52402">
    <property type="entry name" value="Adenine nucleotide alpha hydrolases-like"/>
    <property type="match status" value="1"/>
</dbReference>
<dbReference type="GO" id="GO:0004066">
    <property type="term" value="F:asparagine synthase (glutamine-hydrolyzing) activity"/>
    <property type="evidence" value="ECO:0007669"/>
    <property type="project" value="UniProtKB-EC"/>
</dbReference>
<dbReference type="EnsemblMetazoa" id="AMAM016989-RA">
    <property type="protein sequence ID" value="AMAM016989-PA"/>
    <property type="gene ID" value="AMAM016989"/>
</dbReference>
<evidence type="ECO:0000313" key="14">
    <source>
        <dbReference type="Proteomes" id="UP000075901"/>
    </source>
</evidence>
<dbReference type="CDD" id="cd00712">
    <property type="entry name" value="AsnB"/>
    <property type="match status" value="1"/>
</dbReference>
<keyword evidence="7" id="KW-0067">ATP-binding</keyword>
<dbReference type="Pfam" id="PF13537">
    <property type="entry name" value="GATase_7"/>
    <property type="match status" value="1"/>
</dbReference>
<dbReference type="NCBIfam" id="TIGR01536">
    <property type="entry name" value="asn_synth_AEB"/>
    <property type="match status" value="1"/>
</dbReference>
<dbReference type="InterPro" id="IPR001962">
    <property type="entry name" value="Asn_synthase"/>
</dbReference>
<dbReference type="Pfam" id="PF00733">
    <property type="entry name" value="Asn_synthase"/>
    <property type="match status" value="1"/>
</dbReference>
<protein>
    <recommendedName>
        <fullName evidence="3">Asparagine synthetase [glutamine-hydrolyzing]</fullName>
        <ecNumber evidence="2">6.3.5.4</ecNumber>
    </recommendedName>
    <alternativeName>
        <fullName evidence="10">Glutamine-dependent asparagine synthetase</fullName>
    </alternativeName>
</protein>
<dbReference type="Gene3D" id="3.60.20.10">
    <property type="entry name" value="Glutamine Phosphoribosylpyrophosphate, subunit 1, domain 1"/>
    <property type="match status" value="1"/>
</dbReference>
<dbReference type="Gene3D" id="3.40.50.620">
    <property type="entry name" value="HUPs"/>
    <property type="match status" value="1"/>
</dbReference>
<keyword evidence="5" id="KW-0028">Amino-acid biosynthesis</keyword>
<dbReference type="PROSITE" id="PS51278">
    <property type="entry name" value="GATASE_TYPE_2"/>
    <property type="match status" value="1"/>
</dbReference>
<evidence type="ECO:0000256" key="3">
    <source>
        <dbReference type="ARBA" id="ARBA00021389"/>
    </source>
</evidence>
<evidence type="ECO:0000256" key="4">
    <source>
        <dbReference type="ARBA" id="ARBA00022598"/>
    </source>
</evidence>
<evidence type="ECO:0000256" key="11">
    <source>
        <dbReference type="ARBA" id="ARBA00048741"/>
    </source>
</evidence>
<dbReference type="GO" id="GO:0005829">
    <property type="term" value="C:cytosol"/>
    <property type="evidence" value="ECO:0007669"/>
    <property type="project" value="TreeGrafter"/>
</dbReference>
<comment type="catalytic activity">
    <reaction evidence="11">
        <text>L-aspartate + L-glutamine + ATP + H2O = L-asparagine + L-glutamate + AMP + diphosphate + H(+)</text>
        <dbReference type="Rhea" id="RHEA:12228"/>
        <dbReference type="ChEBI" id="CHEBI:15377"/>
        <dbReference type="ChEBI" id="CHEBI:15378"/>
        <dbReference type="ChEBI" id="CHEBI:29985"/>
        <dbReference type="ChEBI" id="CHEBI:29991"/>
        <dbReference type="ChEBI" id="CHEBI:30616"/>
        <dbReference type="ChEBI" id="CHEBI:33019"/>
        <dbReference type="ChEBI" id="CHEBI:58048"/>
        <dbReference type="ChEBI" id="CHEBI:58359"/>
        <dbReference type="ChEBI" id="CHEBI:456215"/>
        <dbReference type="EC" id="6.3.5.4"/>
    </reaction>
</comment>
<evidence type="ECO:0000256" key="2">
    <source>
        <dbReference type="ARBA" id="ARBA00012737"/>
    </source>
</evidence>
<dbReference type="InterPro" id="IPR029055">
    <property type="entry name" value="Ntn_hydrolases_N"/>
</dbReference>
<keyword evidence="6" id="KW-0547">Nucleotide-binding</keyword>
<keyword evidence="4" id="KW-0436">Ligase</keyword>
<dbReference type="Proteomes" id="UP000075901">
    <property type="component" value="Unassembled WGS sequence"/>
</dbReference>
<dbReference type="InterPro" id="IPR017932">
    <property type="entry name" value="GATase_2_dom"/>
</dbReference>
<accession>A0A182T096</accession>
<dbReference type="EC" id="6.3.5.4" evidence="2"/>
<evidence type="ECO:0000256" key="9">
    <source>
        <dbReference type="ARBA" id="ARBA00022962"/>
    </source>
</evidence>
<evidence type="ECO:0000313" key="13">
    <source>
        <dbReference type="EnsemblMetazoa" id="AMAM016989-PA"/>
    </source>
</evidence>
<organism evidence="13 14">
    <name type="scientific">Anopheles maculatus</name>
    <dbReference type="NCBI Taxonomy" id="74869"/>
    <lineage>
        <taxon>Eukaryota</taxon>
        <taxon>Metazoa</taxon>
        <taxon>Ecdysozoa</taxon>
        <taxon>Arthropoda</taxon>
        <taxon>Hexapoda</taxon>
        <taxon>Insecta</taxon>
        <taxon>Pterygota</taxon>
        <taxon>Neoptera</taxon>
        <taxon>Endopterygota</taxon>
        <taxon>Diptera</taxon>
        <taxon>Nematocera</taxon>
        <taxon>Culicoidea</taxon>
        <taxon>Culicidae</taxon>
        <taxon>Anophelinae</taxon>
        <taxon>Anopheles</taxon>
        <taxon>Anopheles maculatus group</taxon>
    </lineage>
</organism>
<dbReference type="PANTHER" id="PTHR11772:SF2">
    <property type="entry name" value="ASPARAGINE SYNTHETASE [GLUTAMINE-HYDROLYZING]"/>
    <property type="match status" value="1"/>
</dbReference>
<dbReference type="VEuPathDB" id="VectorBase:AMAM016989"/>
<evidence type="ECO:0000256" key="7">
    <source>
        <dbReference type="ARBA" id="ARBA00022840"/>
    </source>
</evidence>
<evidence type="ECO:0000259" key="12">
    <source>
        <dbReference type="PROSITE" id="PS51278"/>
    </source>
</evidence>
<name>A0A182T096_9DIPT</name>
<comment type="pathway">
    <text evidence="1">Amino-acid biosynthesis; L-asparagine biosynthesis; L-asparagine from L-aspartate (L-Gln route): step 1/1.</text>
</comment>
<evidence type="ECO:0000256" key="5">
    <source>
        <dbReference type="ARBA" id="ARBA00022605"/>
    </source>
</evidence>
<evidence type="ECO:0000256" key="1">
    <source>
        <dbReference type="ARBA" id="ARBA00005187"/>
    </source>
</evidence>